<feature type="domain" description="ABC transporter" evidence="4">
    <location>
        <begin position="2"/>
        <end position="233"/>
    </location>
</feature>
<dbReference type="SUPFAM" id="SSF52540">
    <property type="entry name" value="P-loop containing nucleoside triphosphate hydrolases"/>
    <property type="match status" value="1"/>
</dbReference>
<protein>
    <submittedName>
        <fullName evidence="5">ATP-binding cassette domain-containing protein</fullName>
    </submittedName>
</protein>
<dbReference type="InterPro" id="IPR003593">
    <property type="entry name" value="AAA+_ATPase"/>
</dbReference>
<dbReference type="EMBL" id="JACRWE010000003">
    <property type="protein sequence ID" value="MBC5996420.1"/>
    <property type="molecule type" value="Genomic_DNA"/>
</dbReference>
<evidence type="ECO:0000259" key="4">
    <source>
        <dbReference type="PROSITE" id="PS50893"/>
    </source>
</evidence>
<evidence type="ECO:0000313" key="5">
    <source>
        <dbReference type="EMBL" id="MBC5996420.1"/>
    </source>
</evidence>
<dbReference type="InterPro" id="IPR050093">
    <property type="entry name" value="ABC_SmlMolc_Importer"/>
</dbReference>
<evidence type="ECO:0000256" key="1">
    <source>
        <dbReference type="ARBA" id="ARBA00022448"/>
    </source>
</evidence>
<dbReference type="SMART" id="SM00382">
    <property type="entry name" value="AAA"/>
    <property type="match status" value="1"/>
</dbReference>
<keyword evidence="3 5" id="KW-0067">ATP-binding</keyword>
<sequence length="347" mass="39981">MALYVDIEKDLSSFTLKSKFKNENGVLGFLGESGSGKSMTLKCIAGLENPSRGKIILNNRVLFDSEKKINLSAQERKVGFLFQNYALFPHMTVVQNIELGLCNIKKEERIKITNEYIKRLCLEGLENRYPWQLSGGQQQRVALARALAPSPDILLLDESFSALDYHLRGNMERELINILNDYHGDVIFVTHDREEAYRVCKGIVVYDNGTSLPKREVHDLFNNPQYLAEAKITGCKNISKIDVLDKNTIYAKNWGIKIKLKKDIDRNAKYMGIRAHHISIENNHNEECYYLTVKNIIENPFSYSVYVINEDDKYFNEIHLEVNKDIKPMNVGDKILIKLHVDKLFLF</sequence>
<keyword evidence="2" id="KW-0547">Nucleotide-binding</keyword>
<evidence type="ECO:0000313" key="6">
    <source>
        <dbReference type="Proteomes" id="UP000609849"/>
    </source>
</evidence>
<dbReference type="Pfam" id="PF00005">
    <property type="entry name" value="ABC_tran"/>
    <property type="match status" value="1"/>
</dbReference>
<gene>
    <name evidence="5" type="ORF">H8923_06560</name>
</gene>
<dbReference type="PROSITE" id="PS50893">
    <property type="entry name" value="ABC_TRANSPORTER_2"/>
    <property type="match status" value="1"/>
</dbReference>
<accession>A0ABR7JNE9</accession>
<dbReference type="PANTHER" id="PTHR42781:SF4">
    <property type="entry name" value="SPERMIDINE_PUTRESCINE IMPORT ATP-BINDING PROTEIN POTA"/>
    <property type="match status" value="1"/>
</dbReference>
<evidence type="ECO:0000256" key="3">
    <source>
        <dbReference type="ARBA" id="ARBA00022840"/>
    </source>
</evidence>
<evidence type="ECO:0000256" key="2">
    <source>
        <dbReference type="ARBA" id="ARBA00022741"/>
    </source>
</evidence>
<dbReference type="GO" id="GO:0005524">
    <property type="term" value="F:ATP binding"/>
    <property type="evidence" value="ECO:0007669"/>
    <property type="project" value="UniProtKB-KW"/>
</dbReference>
<comment type="caution">
    <text evidence="5">The sequence shown here is derived from an EMBL/GenBank/DDBJ whole genome shotgun (WGS) entry which is preliminary data.</text>
</comment>
<keyword evidence="6" id="KW-1185">Reference proteome</keyword>
<dbReference type="Gene3D" id="3.40.50.300">
    <property type="entry name" value="P-loop containing nucleotide triphosphate hydrolases"/>
    <property type="match status" value="1"/>
</dbReference>
<name>A0ABR7JNE9_9FIRM</name>
<dbReference type="Proteomes" id="UP000609849">
    <property type="component" value="Unassembled WGS sequence"/>
</dbReference>
<dbReference type="InterPro" id="IPR003439">
    <property type="entry name" value="ABC_transporter-like_ATP-bd"/>
</dbReference>
<dbReference type="PROSITE" id="PS00211">
    <property type="entry name" value="ABC_TRANSPORTER_1"/>
    <property type="match status" value="1"/>
</dbReference>
<dbReference type="InterPro" id="IPR027417">
    <property type="entry name" value="P-loop_NTPase"/>
</dbReference>
<keyword evidence="1" id="KW-0813">Transport</keyword>
<proteinExistence type="predicted"/>
<dbReference type="PANTHER" id="PTHR42781">
    <property type="entry name" value="SPERMIDINE/PUTRESCINE IMPORT ATP-BINDING PROTEIN POTA"/>
    <property type="match status" value="1"/>
</dbReference>
<dbReference type="InterPro" id="IPR017871">
    <property type="entry name" value="ABC_transporter-like_CS"/>
</dbReference>
<organism evidence="5 6">
    <name type="scientific">Romboutsia faecis</name>
    <dbReference type="NCBI Taxonomy" id="2764597"/>
    <lineage>
        <taxon>Bacteria</taxon>
        <taxon>Bacillati</taxon>
        <taxon>Bacillota</taxon>
        <taxon>Clostridia</taxon>
        <taxon>Peptostreptococcales</taxon>
        <taxon>Peptostreptococcaceae</taxon>
        <taxon>Romboutsia</taxon>
    </lineage>
</organism>
<reference evidence="5 6" key="1">
    <citation type="submission" date="2020-08" db="EMBL/GenBank/DDBJ databases">
        <authorList>
            <person name="Liu C."/>
            <person name="Sun Q."/>
        </authorList>
    </citation>
    <scope>NUCLEOTIDE SEQUENCE [LARGE SCALE GENOMIC DNA]</scope>
    <source>
        <strain evidence="5 6">NSJ-18</strain>
    </source>
</reference>
<dbReference type="RefSeq" id="WP_153972984.1">
    <property type="nucleotide sequence ID" value="NZ_JACRWE010000003.1"/>
</dbReference>